<dbReference type="AlphaFoldDB" id="A0AAD6XB10"/>
<proteinExistence type="predicted"/>
<keyword evidence="3" id="KW-1185">Reference proteome</keyword>
<feature type="region of interest" description="Disordered" evidence="1">
    <location>
        <begin position="119"/>
        <end position="144"/>
    </location>
</feature>
<protein>
    <submittedName>
        <fullName evidence="2">Uncharacterized protein</fullName>
    </submittedName>
</protein>
<sequence>MHKQTVFLRTVMVDPSPTDGYESDTGPRDIPTVANFEKKEPVKTVIGRPQLGHRVLNRKGRAMCRIVHAHGWEVPDLVRIFNVDRKAIKKAIDNKYLPPDDSSKDYDFVEEDIKQKFPRVKVASKTPASPSPPNRTKRSAINEATVDGDHENVKKVRLEPEPHKRYHPYAGSAPTPFPRLNAEPLVHNQLVPAPMTAPAHTPVVLAVKTPTRDAPPRVPSLTPFPRVNQTPGAPPESLLEFLQNVMGIDMSAHFELLREKGFNDMALLRTMAFQWEEKYLRDILRSLLTGTNLGGRPALSYVELFALEIAIRKLNPANGKILIS</sequence>
<evidence type="ECO:0000313" key="2">
    <source>
        <dbReference type="EMBL" id="KAJ7041436.1"/>
    </source>
</evidence>
<name>A0AAD6XB10_9AGAR</name>
<accession>A0AAD6XB10</accession>
<evidence type="ECO:0000256" key="1">
    <source>
        <dbReference type="SAM" id="MobiDB-lite"/>
    </source>
</evidence>
<gene>
    <name evidence="2" type="ORF">C8F04DRAFT_1177270</name>
</gene>
<reference evidence="2" key="1">
    <citation type="submission" date="2023-03" db="EMBL/GenBank/DDBJ databases">
        <title>Massive genome expansion in bonnet fungi (Mycena s.s.) driven by repeated elements and novel gene families across ecological guilds.</title>
        <authorList>
            <consortium name="Lawrence Berkeley National Laboratory"/>
            <person name="Harder C.B."/>
            <person name="Miyauchi S."/>
            <person name="Viragh M."/>
            <person name="Kuo A."/>
            <person name="Thoen E."/>
            <person name="Andreopoulos B."/>
            <person name="Lu D."/>
            <person name="Skrede I."/>
            <person name="Drula E."/>
            <person name="Henrissat B."/>
            <person name="Morin E."/>
            <person name="Kohler A."/>
            <person name="Barry K."/>
            <person name="LaButti K."/>
            <person name="Morin E."/>
            <person name="Salamov A."/>
            <person name="Lipzen A."/>
            <person name="Mereny Z."/>
            <person name="Hegedus B."/>
            <person name="Baldrian P."/>
            <person name="Stursova M."/>
            <person name="Weitz H."/>
            <person name="Taylor A."/>
            <person name="Grigoriev I.V."/>
            <person name="Nagy L.G."/>
            <person name="Martin F."/>
            <person name="Kauserud H."/>
        </authorList>
    </citation>
    <scope>NUCLEOTIDE SEQUENCE</scope>
    <source>
        <strain evidence="2">CBHHK200</strain>
    </source>
</reference>
<feature type="region of interest" description="Disordered" evidence="1">
    <location>
        <begin position="211"/>
        <end position="230"/>
    </location>
</feature>
<comment type="caution">
    <text evidence="2">The sequence shown here is derived from an EMBL/GenBank/DDBJ whole genome shotgun (WGS) entry which is preliminary data.</text>
</comment>
<dbReference type="Proteomes" id="UP001218188">
    <property type="component" value="Unassembled WGS sequence"/>
</dbReference>
<organism evidence="2 3">
    <name type="scientific">Mycena alexandri</name>
    <dbReference type="NCBI Taxonomy" id="1745969"/>
    <lineage>
        <taxon>Eukaryota</taxon>
        <taxon>Fungi</taxon>
        <taxon>Dikarya</taxon>
        <taxon>Basidiomycota</taxon>
        <taxon>Agaricomycotina</taxon>
        <taxon>Agaricomycetes</taxon>
        <taxon>Agaricomycetidae</taxon>
        <taxon>Agaricales</taxon>
        <taxon>Marasmiineae</taxon>
        <taxon>Mycenaceae</taxon>
        <taxon>Mycena</taxon>
    </lineage>
</organism>
<evidence type="ECO:0000313" key="3">
    <source>
        <dbReference type="Proteomes" id="UP001218188"/>
    </source>
</evidence>
<dbReference type="EMBL" id="JARJCM010000017">
    <property type="protein sequence ID" value="KAJ7041436.1"/>
    <property type="molecule type" value="Genomic_DNA"/>
</dbReference>